<dbReference type="Proteomes" id="UP000800094">
    <property type="component" value="Unassembled WGS sequence"/>
</dbReference>
<evidence type="ECO:0000313" key="5">
    <source>
        <dbReference type="Proteomes" id="UP000800094"/>
    </source>
</evidence>
<dbReference type="SUPFAM" id="SSF48403">
    <property type="entry name" value="Ankyrin repeat"/>
    <property type="match status" value="1"/>
</dbReference>
<dbReference type="EMBL" id="ML987191">
    <property type="protein sequence ID" value="KAF2253011.1"/>
    <property type="molecule type" value="Genomic_DNA"/>
</dbReference>
<dbReference type="OrthoDB" id="194358at2759"/>
<dbReference type="RefSeq" id="XP_033688015.1">
    <property type="nucleotide sequence ID" value="XM_033828052.1"/>
</dbReference>
<keyword evidence="1" id="KW-0040">ANK repeat</keyword>
<evidence type="ECO:0000256" key="2">
    <source>
        <dbReference type="SAM" id="MobiDB-lite"/>
    </source>
</evidence>
<keyword evidence="3" id="KW-0472">Membrane</keyword>
<keyword evidence="5" id="KW-1185">Reference proteome</keyword>
<gene>
    <name evidence="4" type="ORF">BU26DRAFT_515390</name>
</gene>
<feature type="repeat" description="ANK" evidence="1">
    <location>
        <begin position="325"/>
        <end position="352"/>
    </location>
</feature>
<proteinExistence type="predicted"/>
<feature type="compositionally biased region" description="Low complexity" evidence="2">
    <location>
        <begin position="1"/>
        <end position="24"/>
    </location>
</feature>
<dbReference type="Gene3D" id="1.25.40.20">
    <property type="entry name" value="Ankyrin repeat-containing domain"/>
    <property type="match status" value="1"/>
</dbReference>
<protein>
    <submittedName>
        <fullName evidence="4">Uncharacterized protein</fullName>
    </submittedName>
</protein>
<dbReference type="PROSITE" id="PS50088">
    <property type="entry name" value="ANK_REPEAT"/>
    <property type="match status" value="1"/>
</dbReference>
<dbReference type="AlphaFoldDB" id="A0A6A6IRC0"/>
<dbReference type="GeneID" id="54581382"/>
<feature type="transmembrane region" description="Helical" evidence="3">
    <location>
        <begin position="66"/>
        <end position="86"/>
    </location>
</feature>
<name>A0A6A6IRC0_9PLEO</name>
<dbReference type="PROSITE" id="PS50297">
    <property type="entry name" value="ANK_REP_REGION"/>
    <property type="match status" value="1"/>
</dbReference>
<evidence type="ECO:0000313" key="4">
    <source>
        <dbReference type="EMBL" id="KAF2253011.1"/>
    </source>
</evidence>
<dbReference type="InterPro" id="IPR002110">
    <property type="entry name" value="Ankyrin_rpt"/>
</dbReference>
<feature type="transmembrane region" description="Helical" evidence="3">
    <location>
        <begin position="177"/>
        <end position="198"/>
    </location>
</feature>
<accession>A0A6A6IRC0</accession>
<dbReference type="Pfam" id="PF12796">
    <property type="entry name" value="Ank_2"/>
    <property type="match status" value="1"/>
</dbReference>
<dbReference type="SMART" id="SM00248">
    <property type="entry name" value="ANK"/>
    <property type="match status" value="3"/>
</dbReference>
<evidence type="ECO:0000256" key="3">
    <source>
        <dbReference type="SAM" id="Phobius"/>
    </source>
</evidence>
<keyword evidence="3" id="KW-0812">Transmembrane</keyword>
<feature type="region of interest" description="Disordered" evidence="2">
    <location>
        <begin position="1"/>
        <end position="45"/>
    </location>
</feature>
<feature type="compositionally biased region" description="Polar residues" evidence="2">
    <location>
        <begin position="33"/>
        <end position="45"/>
    </location>
</feature>
<evidence type="ECO:0000256" key="1">
    <source>
        <dbReference type="PROSITE-ProRule" id="PRU00023"/>
    </source>
</evidence>
<keyword evidence="3" id="KW-1133">Transmembrane helix</keyword>
<reference evidence="4" key="1">
    <citation type="journal article" date="2020" name="Stud. Mycol.">
        <title>101 Dothideomycetes genomes: a test case for predicting lifestyles and emergence of pathogens.</title>
        <authorList>
            <person name="Haridas S."/>
            <person name="Albert R."/>
            <person name="Binder M."/>
            <person name="Bloem J."/>
            <person name="Labutti K."/>
            <person name="Salamov A."/>
            <person name="Andreopoulos B."/>
            <person name="Baker S."/>
            <person name="Barry K."/>
            <person name="Bills G."/>
            <person name="Bluhm B."/>
            <person name="Cannon C."/>
            <person name="Castanera R."/>
            <person name="Culley D."/>
            <person name="Daum C."/>
            <person name="Ezra D."/>
            <person name="Gonzalez J."/>
            <person name="Henrissat B."/>
            <person name="Kuo A."/>
            <person name="Liang C."/>
            <person name="Lipzen A."/>
            <person name="Lutzoni F."/>
            <person name="Magnuson J."/>
            <person name="Mondo S."/>
            <person name="Nolan M."/>
            <person name="Ohm R."/>
            <person name="Pangilinan J."/>
            <person name="Park H.-J."/>
            <person name="Ramirez L."/>
            <person name="Alfaro M."/>
            <person name="Sun H."/>
            <person name="Tritt A."/>
            <person name="Yoshinaga Y."/>
            <person name="Zwiers L.-H."/>
            <person name="Turgeon B."/>
            <person name="Goodwin S."/>
            <person name="Spatafora J."/>
            <person name="Crous P."/>
            <person name="Grigoriev I."/>
        </authorList>
    </citation>
    <scope>NUCLEOTIDE SEQUENCE</scope>
    <source>
        <strain evidence="4">CBS 122368</strain>
    </source>
</reference>
<organism evidence="4 5">
    <name type="scientific">Trematosphaeria pertusa</name>
    <dbReference type="NCBI Taxonomy" id="390896"/>
    <lineage>
        <taxon>Eukaryota</taxon>
        <taxon>Fungi</taxon>
        <taxon>Dikarya</taxon>
        <taxon>Ascomycota</taxon>
        <taxon>Pezizomycotina</taxon>
        <taxon>Dothideomycetes</taxon>
        <taxon>Pleosporomycetidae</taxon>
        <taxon>Pleosporales</taxon>
        <taxon>Massarineae</taxon>
        <taxon>Trematosphaeriaceae</taxon>
        <taxon>Trematosphaeria</taxon>
    </lineage>
</organism>
<dbReference type="InterPro" id="IPR036770">
    <property type="entry name" value="Ankyrin_rpt-contain_sf"/>
</dbReference>
<sequence>MASTTATTAAPDPPSSTSTTQPPDATEPRTVTEDVSSSPPTSIRPSLSWKSFRSSITLSEKASSHLGWAIAFLSVLFTIVALSPAFKSQDTSEKSLRLAEWTALKDYIEECREELAAGIQSQACLRAMKAKLPPPPYVKPGILDRMRRGLLQEHYGKHNGTSRGMQVKQEELHIPRVVQGIVFLGILLTACVFLFLSFESTRSRIRRQSHPLDAYGQVEKLVHEGEIATTTICQPPSPAEGSLRRRAVRTHPIYQRSSLGSAIHHEDMAEIRMRLRNGEDVNQHWSYLIYKLAITPSTAVTGKQLEIAQLFLDFGADVNALKGWNGQSALMIAIHFGNLDVAKLLIANGATVWYSPPLIASEKHHYTNFSSMHGFKGTTPLA</sequence>